<gene>
    <name evidence="2" type="ORF">GGD40_006319</name>
</gene>
<evidence type="ECO:0000256" key="1">
    <source>
        <dbReference type="SAM" id="Phobius"/>
    </source>
</evidence>
<dbReference type="GO" id="GO:0006508">
    <property type="term" value="P:proteolysis"/>
    <property type="evidence" value="ECO:0007669"/>
    <property type="project" value="UniProtKB-KW"/>
</dbReference>
<accession>A0A7Z0BAV5</accession>
<keyword evidence="1" id="KW-0472">Membrane</keyword>
<comment type="caution">
    <text evidence="2">The sequence shown here is derived from an EMBL/GenBank/DDBJ whole genome shotgun (WGS) entry which is preliminary data.</text>
</comment>
<keyword evidence="2" id="KW-0645">Protease</keyword>
<reference evidence="2 3" key="1">
    <citation type="submission" date="2020-07" db="EMBL/GenBank/DDBJ databases">
        <title>Exploring microbial biodiversity for novel pathways involved in the catabolism of aromatic compounds derived from lignin.</title>
        <authorList>
            <person name="Elkins J."/>
        </authorList>
    </citation>
    <scope>NUCLEOTIDE SEQUENCE [LARGE SCALE GENOMIC DNA]</scope>
    <source>
        <strain evidence="2 3">H2C3C</strain>
    </source>
</reference>
<dbReference type="PROSITE" id="PS51257">
    <property type="entry name" value="PROKAR_LIPOPROTEIN"/>
    <property type="match status" value="1"/>
</dbReference>
<dbReference type="GO" id="GO:0008233">
    <property type="term" value="F:peptidase activity"/>
    <property type="evidence" value="ECO:0007669"/>
    <property type="project" value="UniProtKB-KW"/>
</dbReference>
<evidence type="ECO:0000313" key="3">
    <source>
        <dbReference type="Proteomes" id="UP000540929"/>
    </source>
</evidence>
<keyword evidence="1" id="KW-1133">Transmembrane helix</keyword>
<sequence>MSRFFAVAAAVWGIGGCVALLVGLLFLGAANSFGAALTPYVGGGLMALVGVLGLIAGLIAAVWPSSKKKAARGEDRPWLRGDR</sequence>
<keyword evidence="2" id="KW-0378">Hydrolase</keyword>
<dbReference type="Proteomes" id="UP000540929">
    <property type="component" value="Unassembled WGS sequence"/>
</dbReference>
<dbReference type="RefSeq" id="WP_179746200.1">
    <property type="nucleotide sequence ID" value="NZ_JACCAS010000002.1"/>
</dbReference>
<dbReference type="EMBL" id="JACCAS010000002">
    <property type="protein sequence ID" value="NYH26748.1"/>
    <property type="molecule type" value="Genomic_DNA"/>
</dbReference>
<name>A0A7Z0BAV5_9BURK</name>
<feature type="transmembrane region" description="Helical" evidence="1">
    <location>
        <begin position="44"/>
        <end position="63"/>
    </location>
</feature>
<protein>
    <submittedName>
        <fullName evidence="2">Membrane-bound ClpP family serine protease</fullName>
    </submittedName>
</protein>
<keyword evidence="3" id="KW-1185">Reference proteome</keyword>
<proteinExistence type="predicted"/>
<dbReference type="AlphaFoldDB" id="A0A7Z0BAV5"/>
<organism evidence="2 3">
    <name type="scientific">Paraburkholderia bryophila</name>
    <dbReference type="NCBI Taxonomy" id="420952"/>
    <lineage>
        <taxon>Bacteria</taxon>
        <taxon>Pseudomonadati</taxon>
        <taxon>Pseudomonadota</taxon>
        <taxon>Betaproteobacteria</taxon>
        <taxon>Burkholderiales</taxon>
        <taxon>Burkholderiaceae</taxon>
        <taxon>Paraburkholderia</taxon>
    </lineage>
</organism>
<evidence type="ECO:0000313" key="2">
    <source>
        <dbReference type="EMBL" id="NYH26748.1"/>
    </source>
</evidence>
<keyword evidence="1" id="KW-0812">Transmembrane</keyword>